<accession>A0ABN1ZZ48</accession>
<dbReference type="InterPro" id="IPR050832">
    <property type="entry name" value="Bact_Acetyltransf"/>
</dbReference>
<dbReference type="InterPro" id="IPR016181">
    <property type="entry name" value="Acyl_CoA_acyltransferase"/>
</dbReference>
<keyword evidence="5" id="KW-1185">Reference proteome</keyword>
<dbReference type="Proteomes" id="UP001500842">
    <property type="component" value="Unassembled WGS sequence"/>
</dbReference>
<evidence type="ECO:0000256" key="2">
    <source>
        <dbReference type="ARBA" id="ARBA00023315"/>
    </source>
</evidence>
<proteinExistence type="predicted"/>
<evidence type="ECO:0000313" key="4">
    <source>
        <dbReference type="EMBL" id="GAA1507124.1"/>
    </source>
</evidence>
<dbReference type="Pfam" id="PF00583">
    <property type="entry name" value="Acetyltransf_1"/>
    <property type="match status" value="1"/>
</dbReference>
<dbReference type="InterPro" id="IPR000182">
    <property type="entry name" value="GNAT_dom"/>
</dbReference>
<organism evidence="4 5">
    <name type="scientific">Nocardioides humi</name>
    <dbReference type="NCBI Taxonomy" id="449461"/>
    <lineage>
        <taxon>Bacteria</taxon>
        <taxon>Bacillati</taxon>
        <taxon>Actinomycetota</taxon>
        <taxon>Actinomycetes</taxon>
        <taxon>Propionibacteriales</taxon>
        <taxon>Nocardioidaceae</taxon>
        <taxon>Nocardioides</taxon>
    </lineage>
</organism>
<dbReference type="PROSITE" id="PS51186">
    <property type="entry name" value="GNAT"/>
    <property type="match status" value="1"/>
</dbReference>
<keyword evidence="2" id="KW-0012">Acyltransferase</keyword>
<evidence type="ECO:0000256" key="1">
    <source>
        <dbReference type="ARBA" id="ARBA00022679"/>
    </source>
</evidence>
<name>A0ABN1ZZ48_9ACTN</name>
<reference evidence="4 5" key="1">
    <citation type="journal article" date="2019" name="Int. J. Syst. Evol. Microbiol.">
        <title>The Global Catalogue of Microorganisms (GCM) 10K type strain sequencing project: providing services to taxonomists for standard genome sequencing and annotation.</title>
        <authorList>
            <consortium name="The Broad Institute Genomics Platform"/>
            <consortium name="The Broad Institute Genome Sequencing Center for Infectious Disease"/>
            <person name="Wu L."/>
            <person name="Ma J."/>
        </authorList>
    </citation>
    <scope>NUCLEOTIDE SEQUENCE [LARGE SCALE GENOMIC DNA]</scope>
    <source>
        <strain evidence="4 5">JCM 14942</strain>
    </source>
</reference>
<protein>
    <submittedName>
        <fullName evidence="4">GNAT family N-acetyltransferase</fullName>
    </submittedName>
</protein>
<keyword evidence="1" id="KW-0808">Transferase</keyword>
<dbReference type="Gene3D" id="3.40.630.30">
    <property type="match status" value="1"/>
</dbReference>
<feature type="domain" description="N-acetyltransferase" evidence="3">
    <location>
        <begin position="3"/>
        <end position="155"/>
    </location>
</feature>
<dbReference type="CDD" id="cd04301">
    <property type="entry name" value="NAT_SF"/>
    <property type="match status" value="1"/>
</dbReference>
<dbReference type="PANTHER" id="PTHR43877:SF1">
    <property type="entry name" value="ACETYLTRANSFERASE"/>
    <property type="match status" value="1"/>
</dbReference>
<gene>
    <name evidence="4" type="ORF">GCM10009788_08820</name>
</gene>
<sequence length="158" mass="16770">MTTALRPARPGEAAALTELALRSKGHWGYDDGFLEACRDELTMRDDELAARRTVVAELPDGRIAGFRTLEGEPPTGVLGMMFVDPDLIGHGVGRALVTHLVEEARAAGFTLLTIDADPNAEAFYRAAGAVRVGATPSGSIPGRVLPLLELRLPATAPR</sequence>
<dbReference type="EMBL" id="BAAAOR010000007">
    <property type="protein sequence ID" value="GAA1507124.1"/>
    <property type="molecule type" value="Genomic_DNA"/>
</dbReference>
<comment type="caution">
    <text evidence="4">The sequence shown here is derived from an EMBL/GenBank/DDBJ whole genome shotgun (WGS) entry which is preliminary data.</text>
</comment>
<dbReference type="RefSeq" id="WP_141005035.1">
    <property type="nucleotide sequence ID" value="NZ_BAAAOR010000007.1"/>
</dbReference>
<dbReference type="SUPFAM" id="SSF55729">
    <property type="entry name" value="Acyl-CoA N-acyltransferases (Nat)"/>
    <property type="match status" value="1"/>
</dbReference>
<evidence type="ECO:0000259" key="3">
    <source>
        <dbReference type="PROSITE" id="PS51186"/>
    </source>
</evidence>
<evidence type="ECO:0000313" key="5">
    <source>
        <dbReference type="Proteomes" id="UP001500842"/>
    </source>
</evidence>
<dbReference type="PANTHER" id="PTHR43877">
    <property type="entry name" value="AMINOALKYLPHOSPHONATE N-ACETYLTRANSFERASE-RELATED-RELATED"/>
    <property type="match status" value="1"/>
</dbReference>